<comment type="caution">
    <text evidence="2">The sequence shown here is derived from an EMBL/GenBank/DDBJ whole genome shotgun (WGS) entry which is preliminary data.</text>
</comment>
<feature type="compositionally biased region" description="Acidic residues" evidence="1">
    <location>
        <begin position="96"/>
        <end position="133"/>
    </location>
</feature>
<dbReference type="Gramene" id="GBG78220">
    <property type="protein sequence ID" value="GBG78220"/>
    <property type="gene ID" value="CBR_g26254"/>
</dbReference>
<proteinExistence type="predicted"/>
<evidence type="ECO:0000313" key="2">
    <source>
        <dbReference type="EMBL" id="GBG78220.1"/>
    </source>
</evidence>
<dbReference type="Proteomes" id="UP000265515">
    <property type="component" value="Unassembled WGS sequence"/>
</dbReference>
<protein>
    <submittedName>
        <fullName evidence="2">Uncharacterized protein</fullName>
    </submittedName>
</protein>
<name>A0A388L7D0_CHABU</name>
<feature type="region of interest" description="Disordered" evidence="1">
    <location>
        <begin position="24"/>
        <end position="43"/>
    </location>
</feature>
<dbReference type="EMBL" id="BFEA01000289">
    <property type="protein sequence ID" value="GBG78220.1"/>
    <property type="molecule type" value="Genomic_DNA"/>
</dbReference>
<evidence type="ECO:0000313" key="3">
    <source>
        <dbReference type="Proteomes" id="UP000265515"/>
    </source>
</evidence>
<keyword evidence="3" id="KW-1185">Reference proteome</keyword>
<reference evidence="2 3" key="1">
    <citation type="journal article" date="2018" name="Cell">
        <title>The Chara Genome: Secondary Complexity and Implications for Plant Terrestrialization.</title>
        <authorList>
            <person name="Nishiyama T."/>
            <person name="Sakayama H."/>
            <person name="Vries J.D."/>
            <person name="Buschmann H."/>
            <person name="Saint-Marcoux D."/>
            <person name="Ullrich K.K."/>
            <person name="Haas F.B."/>
            <person name="Vanderstraeten L."/>
            <person name="Becker D."/>
            <person name="Lang D."/>
            <person name="Vosolsobe S."/>
            <person name="Rombauts S."/>
            <person name="Wilhelmsson P.K.I."/>
            <person name="Janitza P."/>
            <person name="Kern R."/>
            <person name="Heyl A."/>
            <person name="Rumpler F."/>
            <person name="Villalobos L.I.A.C."/>
            <person name="Clay J.M."/>
            <person name="Skokan R."/>
            <person name="Toyoda A."/>
            <person name="Suzuki Y."/>
            <person name="Kagoshima H."/>
            <person name="Schijlen E."/>
            <person name="Tajeshwar N."/>
            <person name="Catarino B."/>
            <person name="Hetherington A.J."/>
            <person name="Saltykova A."/>
            <person name="Bonnot C."/>
            <person name="Breuninger H."/>
            <person name="Symeonidi A."/>
            <person name="Radhakrishnan G.V."/>
            <person name="Van Nieuwerburgh F."/>
            <person name="Deforce D."/>
            <person name="Chang C."/>
            <person name="Karol K.G."/>
            <person name="Hedrich R."/>
            <person name="Ulvskov P."/>
            <person name="Glockner G."/>
            <person name="Delwiche C.F."/>
            <person name="Petrasek J."/>
            <person name="Van de Peer Y."/>
            <person name="Friml J."/>
            <person name="Beilby M."/>
            <person name="Dolan L."/>
            <person name="Kohara Y."/>
            <person name="Sugano S."/>
            <person name="Fujiyama A."/>
            <person name="Delaux P.-M."/>
            <person name="Quint M."/>
            <person name="TheiBen G."/>
            <person name="Hagemann M."/>
            <person name="Harholt J."/>
            <person name="Dunand C."/>
            <person name="Zachgo S."/>
            <person name="Langdale J."/>
            <person name="Maumus F."/>
            <person name="Straeten D.V.D."/>
            <person name="Gould S.B."/>
            <person name="Rensing S.A."/>
        </authorList>
    </citation>
    <scope>NUCLEOTIDE SEQUENCE [LARGE SCALE GENOMIC DNA]</scope>
    <source>
        <strain evidence="2 3">S276</strain>
    </source>
</reference>
<accession>A0A388L7D0</accession>
<evidence type="ECO:0000256" key="1">
    <source>
        <dbReference type="SAM" id="MobiDB-lite"/>
    </source>
</evidence>
<gene>
    <name evidence="2" type="ORF">CBR_g26254</name>
</gene>
<feature type="compositionally biased region" description="Acidic residues" evidence="1">
    <location>
        <begin position="61"/>
        <end position="85"/>
    </location>
</feature>
<dbReference type="AlphaFoldDB" id="A0A388L7D0"/>
<sequence length="178" mass="19964">MMNLLNCRDVATWRQHVIAESPLSEPRGVRGQQQPAITTTIPGSQGIIGLAFFQPRTTSEDEAIALEEEEEEDEEGSEGEDETPEEGSYNEHNEGEQSDDEEEEGDKEKENEVEEEEYDWETLGEEAEGAEDAEAVRKREEIAASKQQLEYASEADLPISNDPVAPCMLRVRDHGVIR</sequence>
<feature type="compositionally biased region" description="Polar residues" evidence="1">
    <location>
        <begin position="31"/>
        <end position="43"/>
    </location>
</feature>
<organism evidence="2 3">
    <name type="scientific">Chara braunii</name>
    <name type="common">Braun's stonewort</name>
    <dbReference type="NCBI Taxonomy" id="69332"/>
    <lineage>
        <taxon>Eukaryota</taxon>
        <taxon>Viridiplantae</taxon>
        <taxon>Streptophyta</taxon>
        <taxon>Charophyceae</taxon>
        <taxon>Charales</taxon>
        <taxon>Characeae</taxon>
        <taxon>Chara</taxon>
    </lineage>
</organism>
<feature type="region of interest" description="Disordered" evidence="1">
    <location>
        <begin position="61"/>
        <end position="137"/>
    </location>
</feature>